<keyword evidence="6" id="KW-1185">Reference proteome</keyword>
<dbReference type="PANTHER" id="PTHR44846:SF1">
    <property type="entry name" value="MANNOSYL-D-GLYCERATE TRANSPORT_METABOLISM SYSTEM REPRESSOR MNGR-RELATED"/>
    <property type="match status" value="1"/>
</dbReference>
<dbReference type="CDD" id="cd07377">
    <property type="entry name" value="WHTH_GntR"/>
    <property type="match status" value="1"/>
</dbReference>
<dbReference type="SUPFAM" id="SSF46785">
    <property type="entry name" value="Winged helix' DNA-binding domain"/>
    <property type="match status" value="1"/>
</dbReference>
<evidence type="ECO:0000256" key="3">
    <source>
        <dbReference type="ARBA" id="ARBA00023163"/>
    </source>
</evidence>
<dbReference type="InterPro" id="IPR036390">
    <property type="entry name" value="WH_DNA-bd_sf"/>
</dbReference>
<dbReference type="InterPro" id="IPR050679">
    <property type="entry name" value="Bact_HTH_transcr_reg"/>
</dbReference>
<dbReference type="Pfam" id="PF07702">
    <property type="entry name" value="UTRA"/>
    <property type="match status" value="1"/>
</dbReference>
<evidence type="ECO:0000313" key="5">
    <source>
        <dbReference type="EMBL" id="QHA87817.1"/>
    </source>
</evidence>
<dbReference type="InterPro" id="IPR036388">
    <property type="entry name" value="WH-like_DNA-bd_sf"/>
</dbReference>
<evidence type="ECO:0000256" key="1">
    <source>
        <dbReference type="ARBA" id="ARBA00023015"/>
    </source>
</evidence>
<dbReference type="SUPFAM" id="SSF64288">
    <property type="entry name" value="Chorismate lyase-like"/>
    <property type="match status" value="1"/>
</dbReference>
<proteinExistence type="predicted"/>
<keyword evidence="3" id="KW-0804">Transcription</keyword>
<organism evidence="5 6">
    <name type="scientific">Serratia rhizosphaerae</name>
    <dbReference type="NCBI Taxonomy" id="2597702"/>
    <lineage>
        <taxon>Bacteria</taxon>
        <taxon>Pseudomonadati</taxon>
        <taxon>Pseudomonadota</taxon>
        <taxon>Gammaproteobacteria</taxon>
        <taxon>Enterobacterales</taxon>
        <taxon>Yersiniaceae</taxon>
        <taxon>Serratia</taxon>
    </lineage>
</organism>
<dbReference type="Gene3D" id="1.10.10.10">
    <property type="entry name" value="Winged helix-like DNA-binding domain superfamily/Winged helix DNA-binding domain"/>
    <property type="match status" value="1"/>
</dbReference>
<accession>A0ABX6GNJ9</accession>
<reference evidence="5 6" key="1">
    <citation type="submission" date="2019-07" db="EMBL/GenBank/DDBJ databases">
        <title>Serratia dokdonensis sp. nov., an elicitor of systemic resistance in Nicotiana Tabacum.</title>
        <authorList>
            <person name="Son J.-S."/>
            <person name="Hwang Y.-J."/>
            <person name="Lee S.-Y."/>
            <person name="Ghim S.-Y."/>
        </authorList>
    </citation>
    <scope>NUCLEOTIDE SEQUENCE [LARGE SCALE GENOMIC DNA]</scope>
    <source>
        <strain evidence="5 6">KUDC3025</strain>
    </source>
</reference>
<dbReference type="EMBL" id="CP041764">
    <property type="protein sequence ID" value="QHA87817.1"/>
    <property type="molecule type" value="Genomic_DNA"/>
</dbReference>
<dbReference type="InterPro" id="IPR028978">
    <property type="entry name" value="Chorismate_lyase_/UTRA_dom_sf"/>
</dbReference>
<evidence type="ECO:0000259" key="4">
    <source>
        <dbReference type="PROSITE" id="PS50949"/>
    </source>
</evidence>
<sequence length="245" mass="27145">MNDFSAWLRQQLVQAVAAPRYIQLATALEAAIKQRRLAAGDFLPPERVLAERLAVSRVTVSKALKLLEEKALISRQQGVGTRVAVYMDYSLSQEQGGFTAQITRSGSAASNLWLLRTRVTPPPEIAQALNLSEHEPVVKLRRLRLADGNPISLETTYIPLRFLPDPERLEHSLYALWQERGIVPEGKHFLLKAIACSDEVAGLLNVSCGAPLLLVTQTSRNAQGEVLEISEVQCRSDVYEFEVSS</sequence>
<dbReference type="Pfam" id="PF00392">
    <property type="entry name" value="GntR"/>
    <property type="match status" value="1"/>
</dbReference>
<dbReference type="Proteomes" id="UP000430368">
    <property type="component" value="Chromosome"/>
</dbReference>
<dbReference type="InterPro" id="IPR011663">
    <property type="entry name" value="UTRA"/>
</dbReference>
<evidence type="ECO:0000256" key="2">
    <source>
        <dbReference type="ARBA" id="ARBA00023125"/>
    </source>
</evidence>
<keyword evidence="2" id="KW-0238">DNA-binding</keyword>
<gene>
    <name evidence="5" type="ORF">FO014_13100</name>
</gene>
<dbReference type="PANTHER" id="PTHR44846">
    <property type="entry name" value="MANNOSYL-D-GLYCERATE TRANSPORT/METABOLISM SYSTEM REPRESSOR MNGR-RELATED"/>
    <property type="match status" value="1"/>
</dbReference>
<dbReference type="SMART" id="SM00866">
    <property type="entry name" value="UTRA"/>
    <property type="match status" value="1"/>
</dbReference>
<dbReference type="SMART" id="SM00345">
    <property type="entry name" value="HTH_GNTR"/>
    <property type="match status" value="1"/>
</dbReference>
<dbReference type="RefSeq" id="WP_160029814.1">
    <property type="nucleotide sequence ID" value="NZ_CP041764.1"/>
</dbReference>
<feature type="domain" description="HTH gntR-type" evidence="4">
    <location>
        <begin position="18"/>
        <end position="86"/>
    </location>
</feature>
<dbReference type="InterPro" id="IPR000524">
    <property type="entry name" value="Tscrpt_reg_HTH_GntR"/>
</dbReference>
<dbReference type="PRINTS" id="PR00035">
    <property type="entry name" value="HTHGNTR"/>
</dbReference>
<dbReference type="Gene3D" id="3.40.1410.10">
    <property type="entry name" value="Chorismate lyase-like"/>
    <property type="match status" value="1"/>
</dbReference>
<keyword evidence="1" id="KW-0805">Transcription regulation</keyword>
<name>A0ABX6GNJ9_9GAMM</name>
<dbReference type="PROSITE" id="PS50949">
    <property type="entry name" value="HTH_GNTR"/>
    <property type="match status" value="1"/>
</dbReference>
<evidence type="ECO:0000313" key="6">
    <source>
        <dbReference type="Proteomes" id="UP000430368"/>
    </source>
</evidence>
<protein>
    <submittedName>
        <fullName evidence="5">GntR family transcriptional regulator</fullName>
    </submittedName>
</protein>